<feature type="region of interest" description="Disordered" evidence="5">
    <location>
        <begin position="1"/>
        <end position="51"/>
    </location>
</feature>
<dbReference type="OrthoDB" id="7784409at2"/>
<dbReference type="RefSeq" id="WP_161389831.1">
    <property type="nucleotide sequence ID" value="NZ_JBHSCP010000001.1"/>
</dbReference>
<keyword evidence="2 6" id="KW-0812">Transmembrane</keyword>
<keyword evidence="3 6" id="KW-1133">Transmembrane helix</keyword>
<evidence type="ECO:0000313" key="9">
    <source>
        <dbReference type="Proteomes" id="UP000469430"/>
    </source>
</evidence>
<comment type="subcellular location">
    <subcellularLocation>
        <location evidence="1">Membrane</location>
        <topology evidence="1">Single-pass membrane protein</topology>
    </subcellularLocation>
</comment>
<name>A0A6I4TUB3_9SPHN</name>
<dbReference type="Proteomes" id="UP000469430">
    <property type="component" value="Unassembled WGS sequence"/>
</dbReference>
<evidence type="ECO:0000259" key="7">
    <source>
        <dbReference type="Pfam" id="PF04357"/>
    </source>
</evidence>
<evidence type="ECO:0000256" key="3">
    <source>
        <dbReference type="ARBA" id="ARBA00022989"/>
    </source>
</evidence>
<keyword evidence="9" id="KW-1185">Reference proteome</keyword>
<evidence type="ECO:0000256" key="4">
    <source>
        <dbReference type="ARBA" id="ARBA00023136"/>
    </source>
</evidence>
<dbReference type="EMBL" id="WTYJ01000001">
    <property type="protein sequence ID" value="MXO98168.1"/>
    <property type="molecule type" value="Genomic_DNA"/>
</dbReference>
<accession>A0A6I4TUB3</accession>
<dbReference type="GO" id="GO:0009306">
    <property type="term" value="P:protein secretion"/>
    <property type="evidence" value="ECO:0007669"/>
    <property type="project" value="InterPro"/>
</dbReference>
<feature type="domain" description="Translocation and assembly module TamB C-terminal" evidence="7">
    <location>
        <begin position="1092"/>
        <end position="1425"/>
    </location>
</feature>
<evidence type="ECO:0000256" key="2">
    <source>
        <dbReference type="ARBA" id="ARBA00022692"/>
    </source>
</evidence>
<reference evidence="8 9" key="1">
    <citation type="submission" date="2019-12" db="EMBL/GenBank/DDBJ databases">
        <title>Genomic-based taxomic classification of the family Erythrobacteraceae.</title>
        <authorList>
            <person name="Xu L."/>
        </authorList>
    </citation>
    <scope>NUCLEOTIDE SEQUENCE [LARGE SCALE GENOMIC DNA]</scope>
    <source>
        <strain evidence="8 9">S36</strain>
    </source>
</reference>
<sequence>MDTPENTNDKGIQPGQDAAPDQPIATGQNTADQGIVAQEDPAADTDEPPARRKSHPLVRVVKWVFGAVAALLLLFVAVIAWLHTSYGRQFIVDQISQVAPASGLSVQVGRIEGSVLWSSTLYDVQLRDAQKKLFLEIPEVELNWRPWKFLFTGLDVRHLVLHGGTLYAAPELIAGDPDAPTLPDFDIRVDRFVIDGLRIDKALLGEDRIVSMRAKADIRDGRVALTANGDLGGGDVLTALVDAEPDGNRFDIDLDYRAPAGGLLASLTGATEDMRARILGDGTWTAWNGAMVVTQGDANLAAFTLTNKAGVYRVVGQARPGSYLSGIPATAVGEAVSIAAVGTLEKSVLVGGISMRAAGIDADGRGTIDLGNNLFRNFVVETRLLNPELLGDAVTLRDARAKLVLDGPFRELVVPHEIFVGEANASGTVLTNITQKGTLSFSEDGMVLPVDITAERIVSGVAMVDPRLRKGTVRGTITLRGDQLNSDDLAVNFPGLWGKLYVRGDIARGGYAVGGPVELRSFDIANVGSVDAGAKFLFKMGTNVPWTLQANFNGRMPRVTNPTITNIAGTNIRFNGGVQLGANQPILFRRTTLNASKLSLTLDGQMQGSRTTVVGSGRHVDYGPFTVEAELADDGPRATLVLASPYPAAGLKDVRVSISPTAQGFAIETEGQSTLGPFDGLLELISPPDGPTLIAIERMNIWKTQVTGGVTLGDAGIDGQLKLTGGGMNGTIGLDARAEGQGFAVDLDVLDANFAGATPISIRQANIDATGLIGPNTTTVNGTMSAAGLSYGTFFLGRLQAKAALNDGVGSFDVSLAGRRGSRFALDITGTASADRIAVAARGDYAGRRIYMPRRAVLDRGDDGSWTLQKTQLSFGRGIALLEGRYGGDQPTQGTVSLSRMPLSLLDIMSEDLAVGGTVSGIIDVQMAESGNPVGDARIMVNRLSRSGLVTSSRPIDVALVGRLSDTQLQLRAMMKDEGTTKGRLQARIANMPVSGAMFDRLNAGDLFAQLRYDGPAEALWRLAAIELIDITGPIRVAADVTGSISQPTVRGSLAGDALRVQSALTGSDIRNARARGTFSGSRLQLTSFAGTAPNGGAVSGSGFVDLSSMSAERGPQIDLRLATRNAQVMDLPTMGGTVTGPLRIVSNGVGGTIAGRLNVNEARWTMGMAAETQELPSIRTREINLPLDSAPQVTSTTQPWRFLIDATAPGGIMVTGMGLDSEWSANVRLRGTTAAPRIGGEARVVPRQGFYSFAGRRFDLTRGVIDFDEGAAIDPRIDILAETELNALTVAVAITGRATKPEISFSSVPALPEEELLAQLLFGGSITDLSATDAVQLGAALASLRGGGGMGPVNKLRSAIGLDRLRILPPDAALQRGTAVALGKRFGRLAYVELITDGQGYTATEAEFRVTSWLSLLGAINSLGRNSVAAEVRHDY</sequence>
<feature type="compositionally biased region" description="Polar residues" evidence="5">
    <location>
        <begin position="1"/>
        <end position="10"/>
    </location>
</feature>
<evidence type="ECO:0000256" key="6">
    <source>
        <dbReference type="SAM" id="Phobius"/>
    </source>
</evidence>
<evidence type="ECO:0000256" key="1">
    <source>
        <dbReference type="ARBA" id="ARBA00004167"/>
    </source>
</evidence>
<dbReference type="Pfam" id="PF04357">
    <property type="entry name" value="TamB"/>
    <property type="match status" value="1"/>
</dbReference>
<dbReference type="GO" id="GO:0005886">
    <property type="term" value="C:plasma membrane"/>
    <property type="evidence" value="ECO:0007669"/>
    <property type="project" value="InterPro"/>
</dbReference>
<feature type="transmembrane region" description="Helical" evidence="6">
    <location>
        <begin position="60"/>
        <end position="82"/>
    </location>
</feature>
<organism evidence="8 9">
    <name type="scientific">Croceibacterium xixiisoli</name>
    <dbReference type="NCBI Taxonomy" id="1476466"/>
    <lineage>
        <taxon>Bacteria</taxon>
        <taxon>Pseudomonadati</taxon>
        <taxon>Pseudomonadota</taxon>
        <taxon>Alphaproteobacteria</taxon>
        <taxon>Sphingomonadales</taxon>
        <taxon>Erythrobacteraceae</taxon>
        <taxon>Croceibacterium</taxon>
    </lineage>
</organism>
<proteinExistence type="predicted"/>
<evidence type="ECO:0000256" key="5">
    <source>
        <dbReference type="SAM" id="MobiDB-lite"/>
    </source>
</evidence>
<dbReference type="PANTHER" id="PTHR36985:SF1">
    <property type="entry name" value="TRANSLOCATION AND ASSEMBLY MODULE SUBUNIT TAMB"/>
    <property type="match status" value="1"/>
</dbReference>
<evidence type="ECO:0000313" key="8">
    <source>
        <dbReference type="EMBL" id="MXO98168.1"/>
    </source>
</evidence>
<comment type="caution">
    <text evidence="8">The sequence shown here is derived from an EMBL/GenBank/DDBJ whole genome shotgun (WGS) entry which is preliminary data.</text>
</comment>
<keyword evidence="4 6" id="KW-0472">Membrane</keyword>
<protein>
    <submittedName>
        <fullName evidence="8">DUF490 domain-containing protein</fullName>
    </submittedName>
</protein>
<dbReference type="InterPro" id="IPR007452">
    <property type="entry name" value="TamB_C"/>
</dbReference>
<dbReference type="PANTHER" id="PTHR36985">
    <property type="entry name" value="TRANSLOCATION AND ASSEMBLY MODULE SUBUNIT TAMB"/>
    <property type="match status" value="1"/>
</dbReference>
<gene>
    <name evidence="8" type="ORF">GRI97_04105</name>
</gene>